<dbReference type="AlphaFoldDB" id="A0A835C9N0"/>
<evidence type="ECO:0000256" key="1">
    <source>
        <dbReference type="SAM" id="MobiDB-lite"/>
    </source>
</evidence>
<feature type="region of interest" description="Disordered" evidence="1">
    <location>
        <begin position="116"/>
        <end position="157"/>
    </location>
</feature>
<dbReference type="EMBL" id="JAAIUW010000004">
    <property type="protein sequence ID" value="KAF7835766.1"/>
    <property type="molecule type" value="Genomic_DNA"/>
</dbReference>
<dbReference type="GO" id="GO:0016301">
    <property type="term" value="F:kinase activity"/>
    <property type="evidence" value="ECO:0007669"/>
    <property type="project" value="UniProtKB-KW"/>
</dbReference>
<reference evidence="2" key="1">
    <citation type="submission" date="2020-09" db="EMBL/GenBank/DDBJ databases">
        <title>Genome-Enabled Discovery of Anthraquinone Biosynthesis in Senna tora.</title>
        <authorList>
            <person name="Kang S.-H."/>
            <person name="Pandey R.P."/>
            <person name="Lee C.-M."/>
            <person name="Sim J.-S."/>
            <person name="Jeong J.-T."/>
            <person name="Choi B.-S."/>
            <person name="Jung M."/>
            <person name="Ginzburg D."/>
            <person name="Zhao K."/>
            <person name="Won S.Y."/>
            <person name="Oh T.-J."/>
            <person name="Yu Y."/>
            <person name="Kim N.-H."/>
            <person name="Lee O.R."/>
            <person name="Lee T.-H."/>
            <person name="Bashyal P."/>
            <person name="Kim T.-S."/>
            <person name="Lee W.-H."/>
            <person name="Kawkins C."/>
            <person name="Kim C.-K."/>
            <person name="Kim J.S."/>
            <person name="Ahn B.O."/>
            <person name="Rhee S.Y."/>
            <person name="Sohng J.K."/>
        </authorList>
    </citation>
    <scope>NUCLEOTIDE SEQUENCE</scope>
    <source>
        <tissue evidence="2">Leaf</tissue>
    </source>
</reference>
<keyword evidence="3" id="KW-1185">Reference proteome</keyword>
<organism evidence="2 3">
    <name type="scientific">Senna tora</name>
    <dbReference type="NCBI Taxonomy" id="362788"/>
    <lineage>
        <taxon>Eukaryota</taxon>
        <taxon>Viridiplantae</taxon>
        <taxon>Streptophyta</taxon>
        <taxon>Embryophyta</taxon>
        <taxon>Tracheophyta</taxon>
        <taxon>Spermatophyta</taxon>
        <taxon>Magnoliopsida</taxon>
        <taxon>eudicotyledons</taxon>
        <taxon>Gunneridae</taxon>
        <taxon>Pentapetalae</taxon>
        <taxon>rosids</taxon>
        <taxon>fabids</taxon>
        <taxon>Fabales</taxon>
        <taxon>Fabaceae</taxon>
        <taxon>Caesalpinioideae</taxon>
        <taxon>Cassia clade</taxon>
        <taxon>Senna</taxon>
    </lineage>
</organism>
<comment type="caution">
    <text evidence="2">The sequence shown here is derived from an EMBL/GenBank/DDBJ whole genome shotgun (WGS) entry which is preliminary data.</text>
</comment>
<keyword evidence="2" id="KW-0808">Transferase</keyword>
<gene>
    <name evidence="2" type="ORF">G2W53_010625</name>
</gene>
<evidence type="ECO:0000313" key="3">
    <source>
        <dbReference type="Proteomes" id="UP000634136"/>
    </source>
</evidence>
<feature type="compositionally biased region" description="Low complexity" evidence="1">
    <location>
        <begin position="130"/>
        <end position="144"/>
    </location>
</feature>
<keyword evidence="2" id="KW-0430">Lectin</keyword>
<keyword evidence="2" id="KW-0675">Receptor</keyword>
<proteinExistence type="predicted"/>
<sequence length="174" mass="19304">MWRPRSDLPISWFNGMVAYVNFNSVEILPHQILTLKLKNIIENSSSPPSLNHHLLLLSHHHHYWSFLIFHTSDYNTFHVIPLASINFGALQVTSDTADNANFTDTAGESFTVNHLSYGNPTEDSPPSKPPSSSTPSNPNAPSGPQEHSETEFEEGLEGSVMVVVGEKKKKVVVE</sequence>
<dbReference type="GO" id="GO:0030246">
    <property type="term" value="F:carbohydrate binding"/>
    <property type="evidence" value="ECO:0007669"/>
    <property type="project" value="UniProtKB-KW"/>
</dbReference>
<name>A0A835C9N0_9FABA</name>
<dbReference type="Proteomes" id="UP000634136">
    <property type="component" value="Unassembled WGS sequence"/>
</dbReference>
<keyword evidence="2" id="KW-0418">Kinase</keyword>
<protein>
    <submittedName>
        <fullName evidence="2">Putative L-type lectin-domain containing receptor kinase S.5</fullName>
    </submittedName>
</protein>
<accession>A0A835C9N0</accession>
<evidence type="ECO:0000313" key="2">
    <source>
        <dbReference type="EMBL" id="KAF7835766.1"/>
    </source>
</evidence>